<dbReference type="VEuPathDB" id="TriTrypDB:TcG_05977"/>
<feature type="compositionally biased region" description="Polar residues" evidence="2">
    <location>
        <begin position="495"/>
        <end position="504"/>
    </location>
</feature>
<name>A0A2V2UPU0_TRYCR</name>
<reference evidence="3 4" key="1">
    <citation type="journal article" date="2018" name="Microb. Genom.">
        <title>Expanding an expanded genome: long-read sequencing of Trypanosoma cruzi.</title>
        <authorList>
            <person name="Berna L."/>
            <person name="Rodriguez M."/>
            <person name="Chiribao M.L."/>
            <person name="Parodi-Talice A."/>
            <person name="Pita S."/>
            <person name="Rijo G."/>
            <person name="Alvarez-Valin F."/>
            <person name="Robello C."/>
        </authorList>
    </citation>
    <scope>NUCLEOTIDE SEQUENCE [LARGE SCALE GENOMIC DNA]</scope>
    <source>
        <strain evidence="3 4">Dm28c</strain>
    </source>
</reference>
<evidence type="ECO:0000313" key="3">
    <source>
        <dbReference type="EMBL" id="PWU86084.1"/>
    </source>
</evidence>
<feature type="region of interest" description="Disordered" evidence="2">
    <location>
        <begin position="552"/>
        <end position="597"/>
    </location>
</feature>
<dbReference type="VEuPathDB" id="TriTrypDB:TcYC6_0011390"/>
<feature type="coiled-coil region" evidence="1">
    <location>
        <begin position="320"/>
        <end position="370"/>
    </location>
</feature>
<dbReference type="VEuPathDB" id="TriTrypDB:BCY84_19530"/>
<dbReference type="VEuPathDB" id="TriTrypDB:TcCLB.511211.180"/>
<dbReference type="VEuPathDB" id="TriTrypDB:TcCL_ESM03824"/>
<feature type="coiled-coil region" evidence="1">
    <location>
        <begin position="175"/>
        <end position="255"/>
    </location>
</feature>
<proteinExistence type="predicted"/>
<feature type="compositionally biased region" description="Low complexity" evidence="2">
    <location>
        <begin position="557"/>
        <end position="572"/>
    </location>
</feature>
<evidence type="ECO:0000256" key="1">
    <source>
        <dbReference type="SAM" id="Coils"/>
    </source>
</evidence>
<gene>
    <name evidence="3" type="ORF">C4B63_133g55</name>
</gene>
<feature type="compositionally biased region" description="Polar residues" evidence="2">
    <location>
        <begin position="521"/>
        <end position="531"/>
    </location>
</feature>
<evidence type="ECO:0000256" key="2">
    <source>
        <dbReference type="SAM" id="MobiDB-lite"/>
    </source>
</evidence>
<dbReference type="VEuPathDB" id="TriTrypDB:Tc_MARK_1462"/>
<dbReference type="AlphaFoldDB" id="A0A2V2UPU0"/>
<sequence length="597" mass="67597">MESSPSSLNYLRAVQQLQKKTEELEHVLDETHRLERENAALVEEKAALTQEVAQLEAQNRDWRAEFGVLEDQVKRQQRHLQEHIEREAKRLQEFSAKSRESGAEMGKLQERLRAAEEAREEGVAMAAQCRRLSREVAALKRELKSAKAKATHYHSTHTRTAADSAAMEQIESNALEGVRSEIVSFAAENERLINELEAERKARVVAEEGVVNLQQLLQRQREVSDQQQQLAKEELRALNAQNDALLEDVKLLMEREAAGRSDAFASGTDAAPHRRVSTVDRGSMTTEVPYAPLWSPSAQRTGAIQPVKQYPATVDDGISKTTAQAQVRELMKKVRDLESKTAEQAFLLREKEANERLLEERAALHAEERRHLRSLLEKAATPEKASERYESSHIVRAEADTELSAVLESIIELLRTFVDCAARLRTRLLLQTSNTDSTVLPIVPCRQHSSPHLNAIFSHLGGLRYVATIIDEIGEAASKRPQKQKEEQQWEALTKKQTPSQTPEKNSDKTHAPITEGPASATHNATRSPQTAFTRYDIDKWLMERKENLKRQLQHANTPNKKNSSTSSHSNPDYQSGETLQEAAKELKKPHYRQQYR</sequence>
<dbReference type="VEuPathDB" id="TriTrypDB:C3747_108g97"/>
<dbReference type="VEuPathDB" id="TriTrypDB:TcBrA4_0077190"/>
<dbReference type="Proteomes" id="UP000246121">
    <property type="component" value="Unassembled WGS sequence"/>
</dbReference>
<comment type="caution">
    <text evidence="3">The sequence shown here is derived from an EMBL/GenBank/DDBJ whole genome shotgun (WGS) entry which is preliminary data.</text>
</comment>
<protein>
    <submittedName>
        <fullName evidence="3">Uncharacterized protein</fullName>
    </submittedName>
</protein>
<dbReference type="OrthoDB" id="250012at2759"/>
<keyword evidence="1" id="KW-0175">Coiled coil</keyword>
<dbReference type="EMBL" id="PRFA01000133">
    <property type="protein sequence ID" value="PWU86084.1"/>
    <property type="molecule type" value="Genomic_DNA"/>
</dbReference>
<dbReference type="VEuPathDB" id="TriTrypDB:ECC02_008633"/>
<dbReference type="VEuPathDB" id="TriTrypDB:C4B63_133g55"/>
<accession>A0A2V2UPU0</accession>
<organism evidence="3 4">
    <name type="scientific">Trypanosoma cruzi</name>
    <dbReference type="NCBI Taxonomy" id="5693"/>
    <lineage>
        <taxon>Eukaryota</taxon>
        <taxon>Discoba</taxon>
        <taxon>Euglenozoa</taxon>
        <taxon>Kinetoplastea</taxon>
        <taxon>Metakinetoplastina</taxon>
        <taxon>Trypanosomatida</taxon>
        <taxon>Trypanosomatidae</taxon>
        <taxon>Trypanosoma</taxon>
        <taxon>Schizotrypanum</taxon>
    </lineage>
</organism>
<dbReference type="VEuPathDB" id="TriTrypDB:TCDM_07866"/>
<dbReference type="VEuPathDB" id="TriTrypDB:TCSYLVIO_002692"/>
<evidence type="ECO:0000313" key="4">
    <source>
        <dbReference type="Proteomes" id="UP000246121"/>
    </source>
</evidence>
<feature type="region of interest" description="Disordered" evidence="2">
    <location>
        <begin position="478"/>
        <end position="531"/>
    </location>
</feature>
<dbReference type="VEuPathDB" id="TriTrypDB:TcCLB.510439.50"/>
<feature type="coiled-coil region" evidence="1">
    <location>
        <begin position="14"/>
        <end position="72"/>
    </location>
</feature>